<sequence length="44" mass="4861">MIKYLNAKVVLKLKLVIAESVNLYTVFFPADDNLRTAPGGVLQP</sequence>
<gene>
    <name evidence="1" type="ORF">SAMN04488128_101797</name>
</gene>
<keyword evidence="2" id="KW-1185">Reference proteome</keyword>
<organism evidence="1 2">
    <name type="scientific">Chitinophaga eiseniae</name>
    <dbReference type="NCBI Taxonomy" id="634771"/>
    <lineage>
        <taxon>Bacteria</taxon>
        <taxon>Pseudomonadati</taxon>
        <taxon>Bacteroidota</taxon>
        <taxon>Chitinophagia</taxon>
        <taxon>Chitinophagales</taxon>
        <taxon>Chitinophagaceae</taxon>
        <taxon>Chitinophaga</taxon>
    </lineage>
</organism>
<evidence type="ECO:0000313" key="1">
    <source>
        <dbReference type="EMBL" id="SJZ58009.1"/>
    </source>
</evidence>
<dbReference type="EMBL" id="FUWZ01000001">
    <property type="protein sequence ID" value="SJZ58009.1"/>
    <property type="molecule type" value="Genomic_DNA"/>
</dbReference>
<protein>
    <submittedName>
        <fullName evidence="1">Uncharacterized protein</fullName>
    </submittedName>
</protein>
<proteinExistence type="predicted"/>
<reference evidence="2" key="1">
    <citation type="submission" date="2017-02" db="EMBL/GenBank/DDBJ databases">
        <authorList>
            <person name="Varghese N."/>
            <person name="Submissions S."/>
        </authorList>
    </citation>
    <scope>NUCLEOTIDE SEQUENCE [LARGE SCALE GENOMIC DNA]</scope>
    <source>
        <strain evidence="2">DSM 22224</strain>
    </source>
</reference>
<evidence type="ECO:0000313" key="2">
    <source>
        <dbReference type="Proteomes" id="UP000190367"/>
    </source>
</evidence>
<accession>A0A1T4LTD5</accession>
<name>A0A1T4LTD5_9BACT</name>
<dbReference type="AlphaFoldDB" id="A0A1T4LTD5"/>
<dbReference type="Proteomes" id="UP000190367">
    <property type="component" value="Unassembled WGS sequence"/>
</dbReference>
<dbReference type="STRING" id="634771.SAMN04488128_101797"/>